<keyword evidence="1" id="KW-0560">Oxidoreductase</keyword>
<name>A0ABT7HF90_9GAMM</name>
<gene>
    <name evidence="3" type="ORF">QQF73_15420</name>
</gene>
<dbReference type="InterPro" id="IPR036291">
    <property type="entry name" value="NAD(P)-bd_dom_sf"/>
</dbReference>
<dbReference type="InterPro" id="IPR041694">
    <property type="entry name" value="ADH_N_2"/>
</dbReference>
<feature type="domain" description="Enoyl reductase (ER)" evidence="2">
    <location>
        <begin position="24"/>
        <end position="339"/>
    </location>
</feature>
<dbReference type="SUPFAM" id="SSF50129">
    <property type="entry name" value="GroES-like"/>
    <property type="match status" value="2"/>
</dbReference>
<sequence length="343" mass="37290">MTVSEYKNRAVVLKQRPQGEIQDGDLVLEQRPVRAPNNGEVVAQILWLSLDPYMRPRMNDAKGYMDPIGIDEPIVGESVARIVESRSDKLKEGDLVTCYSGWQEYVTFPADAPMVYKIHQKENVPLQTYLGVAGMPGRTGYCGLTYVGKPQKGETVVVSAASGPVGTVAGQTAKTEGCRVVGVAGGPEKCNFVINELGFDACVDYKAGNLEEDLKAACPNGIDIYFENVGGAVTRAVAPLLNDGARVPICGYVSAYNATDMASVETPFDVLKALDPVPEHRFFLVTEWQDKHQEITDILTSRIAAGELKYRETVAEGLENAVDAFKGMLKGRNFGKQLVHIAD</sequence>
<dbReference type="Gene3D" id="3.40.50.720">
    <property type="entry name" value="NAD(P)-binding Rossmann-like Domain"/>
    <property type="match status" value="1"/>
</dbReference>
<dbReference type="Pfam" id="PF00107">
    <property type="entry name" value="ADH_zinc_N"/>
    <property type="match status" value="1"/>
</dbReference>
<dbReference type="SMART" id="SM00829">
    <property type="entry name" value="PKS_ER"/>
    <property type="match status" value="1"/>
</dbReference>
<evidence type="ECO:0000313" key="3">
    <source>
        <dbReference type="EMBL" id="MDK9559023.1"/>
    </source>
</evidence>
<evidence type="ECO:0000259" key="2">
    <source>
        <dbReference type="SMART" id="SM00829"/>
    </source>
</evidence>
<dbReference type="InterPro" id="IPR011032">
    <property type="entry name" value="GroES-like_sf"/>
</dbReference>
<dbReference type="InterPro" id="IPR045010">
    <property type="entry name" value="MDR_fam"/>
</dbReference>
<dbReference type="InterPro" id="IPR013149">
    <property type="entry name" value="ADH-like_C"/>
</dbReference>
<proteinExistence type="predicted"/>
<dbReference type="PANTHER" id="PTHR43205">
    <property type="entry name" value="PROSTAGLANDIN REDUCTASE"/>
    <property type="match status" value="1"/>
</dbReference>
<keyword evidence="4" id="KW-1185">Reference proteome</keyword>
<dbReference type="Pfam" id="PF16884">
    <property type="entry name" value="ADH_N_2"/>
    <property type="match status" value="1"/>
</dbReference>
<dbReference type="CDD" id="cd05288">
    <property type="entry name" value="PGDH"/>
    <property type="match status" value="1"/>
</dbReference>
<protein>
    <submittedName>
        <fullName evidence="3">NADP-dependent oxidoreductase</fullName>
    </submittedName>
</protein>
<evidence type="ECO:0000313" key="4">
    <source>
        <dbReference type="Proteomes" id="UP001223547"/>
    </source>
</evidence>
<reference evidence="3 4" key="1">
    <citation type="submission" date="2023-05" db="EMBL/GenBank/DDBJ databases">
        <title>Marinobacter albus sp. nov., a marine bacterium isolated from sand in a coastal intertidal zone of huludao.</title>
        <authorList>
            <person name="Deng T."/>
        </authorList>
    </citation>
    <scope>NUCLEOTIDE SEQUENCE [LARGE SCALE GENOMIC DNA]</scope>
    <source>
        <strain evidence="3 4">M216</strain>
    </source>
</reference>
<organism evidence="3 4">
    <name type="scientific">Marinobacter albus</name>
    <dbReference type="NCBI Taxonomy" id="3030833"/>
    <lineage>
        <taxon>Bacteria</taxon>
        <taxon>Pseudomonadati</taxon>
        <taxon>Pseudomonadota</taxon>
        <taxon>Gammaproteobacteria</taxon>
        <taxon>Pseudomonadales</taxon>
        <taxon>Marinobacteraceae</taxon>
        <taxon>Marinobacter</taxon>
    </lineage>
</organism>
<dbReference type="Gene3D" id="3.90.180.10">
    <property type="entry name" value="Medium-chain alcohol dehydrogenases, catalytic domain"/>
    <property type="match status" value="1"/>
</dbReference>
<evidence type="ECO:0000256" key="1">
    <source>
        <dbReference type="ARBA" id="ARBA00023002"/>
    </source>
</evidence>
<comment type="caution">
    <text evidence="3">The sequence shown here is derived from an EMBL/GenBank/DDBJ whole genome shotgun (WGS) entry which is preliminary data.</text>
</comment>
<dbReference type="SUPFAM" id="SSF51735">
    <property type="entry name" value="NAD(P)-binding Rossmann-fold domains"/>
    <property type="match status" value="1"/>
</dbReference>
<accession>A0ABT7HF90</accession>
<dbReference type="InterPro" id="IPR020843">
    <property type="entry name" value="ER"/>
</dbReference>
<dbReference type="PANTHER" id="PTHR43205:SF7">
    <property type="entry name" value="PROSTAGLANDIN REDUCTASE 1"/>
    <property type="match status" value="1"/>
</dbReference>
<dbReference type="EMBL" id="JASSQD010000003">
    <property type="protein sequence ID" value="MDK9559023.1"/>
    <property type="molecule type" value="Genomic_DNA"/>
</dbReference>
<dbReference type="Proteomes" id="UP001223547">
    <property type="component" value="Unassembled WGS sequence"/>
</dbReference>